<dbReference type="PANTHER" id="PTHR10634:SF149">
    <property type="entry name" value="AN1-TYPE DOMAIN-CONTAINING PROTEIN-RELATED"/>
    <property type="match status" value="1"/>
</dbReference>
<dbReference type="Pfam" id="PF01428">
    <property type="entry name" value="zf-AN1"/>
    <property type="match status" value="1"/>
</dbReference>
<evidence type="ECO:0000313" key="8">
    <source>
        <dbReference type="Proteomes" id="UP000827092"/>
    </source>
</evidence>
<feature type="region of interest" description="Disordered" evidence="5">
    <location>
        <begin position="1"/>
        <end position="26"/>
    </location>
</feature>
<proteinExistence type="predicted"/>
<dbReference type="PROSITE" id="PS51039">
    <property type="entry name" value="ZF_AN1"/>
    <property type="match status" value="1"/>
</dbReference>
<feature type="compositionally biased region" description="Polar residues" evidence="5">
    <location>
        <begin position="147"/>
        <end position="156"/>
    </location>
</feature>
<dbReference type="InterPro" id="IPR000058">
    <property type="entry name" value="Znf_AN1"/>
</dbReference>
<feature type="region of interest" description="Disordered" evidence="5">
    <location>
        <begin position="89"/>
        <end position="386"/>
    </location>
</feature>
<name>A0AAV6VU16_9ARAC</name>
<feature type="compositionally biased region" description="Polar residues" evidence="5">
    <location>
        <begin position="235"/>
        <end position="247"/>
    </location>
</feature>
<keyword evidence="8" id="KW-1185">Reference proteome</keyword>
<keyword evidence="1" id="KW-0479">Metal-binding</keyword>
<evidence type="ECO:0000256" key="5">
    <source>
        <dbReference type="SAM" id="MobiDB-lite"/>
    </source>
</evidence>
<dbReference type="InterPro" id="IPR050652">
    <property type="entry name" value="AN1_A20_ZnFinger"/>
</dbReference>
<dbReference type="EMBL" id="JAFNEN010000033">
    <property type="protein sequence ID" value="KAG8198956.1"/>
    <property type="molecule type" value="Genomic_DNA"/>
</dbReference>
<feature type="compositionally biased region" description="Polar residues" evidence="5">
    <location>
        <begin position="366"/>
        <end position="379"/>
    </location>
</feature>
<evidence type="ECO:0000256" key="2">
    <source>
        <dbReference type="ARBA" id="ARBA00022771"/>
    </source>
</evidence>
<feature type="compositionally biased region" description="Basic and acidic residues" evidence="5">
    <location>
        <begin position="1"/>
        <end position="10"/>
    </location>
</feature>
<evidence type="ECO:0000256" key="3">
    <source>
        <dbReference type="ARBA" id="ARBA00022833"/>
    </source>
</evidence>
<feature type="compositionally biased region" description="Polar residues" evidence="5">
    <location>
        <begin position="218"/>
        <end position="229"/>
    </location>
</feature>
<feature type="compositionally biased region" description="Basic and acidic residues" evidence="5">
    <location>
        <begin position="249"/>
        <end position="269"/>
    </location>
</feature>
<dbReference type="SMART" id="SM00154">
    <property type="entry name" value="ZnF_AN1"/>
    <property type="match status" value="1"/>
</dbReference>
<reference evidence="7 8" key="1">
    <citation type="journal article" date="2022" name="Nat. Ecol. Evol.">
        <title>A masculinizing supergene underlies an exaggerated male reproductive morph in a spider.</title>
        <authorList>
            <person name="Hendrickx F."/>
            <person name="De Corte Z."/>
            <person name="Sonet G."/>
            <person name="Van Belleghem S.M."/>
            <person name="Kostlbacher S."/>
            <person name="Vangestel C."/>
        </authorList>
    </citation>
    <scope>NUCLEOTIDE SEQUENCE [LARGE SCALE GENOMIC DNA]</scope>
    <source>
        <strain evidence="7">W744_W776</strain>
    </source>
</reference>
<sequence>MSGENRKNENTNENESTTESDTEIENSFHIIKEETESSTEMFKVKVDANDVITVEELLCENSENKSSDSEATNIVYEFPDDSEFCQSYESISNLRKRPSDTSIENSSKKPRNGISTSQEVRTAVMEECDIGGLKNRSSESNADWMAQRNNGPSQLSPILLGLQHKREGETKNSEEAKRTSNTPGRFTKHKGDTKCQHGNFHGCSSEGEDADVEDNAEDSSMTISESSKSPPKETQAPTAETQLQSTIKDLVKKHIKPLPDNKKSNDSRSKPISGNKKLNDCVSTTTSGYNKSDDFVTKPTAGNKKKNNCSIKGPTTTKSSLTTTNKTKMSASSAKTKPKPDASSNSQAKNPKKSANSNKTLDSKSETSSSGLNTPNDKSQMTKKNKRRCGVCNKKLGLTATPCRCEGIFCAIHRYDREHNCTFDYKGVGAEEIRKNNPKIIGERVRKI</sequence>
<feature type="compositionally biased region" description="Polar residues" evidence="5">
    <location>
        <begin position="281"/>
        <end position="290"/>
    </location>
</feature>
<dbReference type="GO" id="GO:0008270">
    <property type="term" value="F:zinc ion binding"/>
    <property type="evidence" value="ECO:0007669"/>
    <property type="project" value="UniProtKB-KW"/>
</dbReference>
<evidence type="ECO:0000259" key="6">
    <source>
        <dbReference type="PROSITE" id="PS51039"/>
    </source>
</evidence>
<keyword evidence="2 4" id="KW-0863">Zinc-finger</keyword>
<organism evidence="7 8">
    <name type="scientific">Oedothorax gibbosus</name>
    <dbReference type="NCBI Taxonomy" id="931172"/>
    <lineage>
        <taxon>Eukaryota</taxon>
        <taxon>Metazoa</taxon>
        <taxon>Ecdysozoa</taxon>
        <taxon>Arthropoda</taxon>
        <taxon>Chelicerata</taxon>
        <taxon>Arachnida</taxon>
        <taxon>Araneae</taxon>
        <taxon>Araneomorphae</taxon>
        <taxon>Entelegynae</taxon>
        <taxon>Araneoidea</taxon>
        <taxon>Linyphiidae</taxon>
        <taxon>Erigoninae</taxon>
        <taxon>Oedothorax</taxon>
    </lineage>
</organism>
<feature type="compositionally biased region" description="Basic and acidic residues" evidence="5">
    <location>
        <begin position="164"/>
        <end position="178"/>
    </location>
</feature>
<keyword evidence="3" id="KW-0862">Zinc</keyword>
<dbReference type="Proteomes" id="UP000827092">
    <property type="component" value="Unassembled WGS sequence"/>
</dbReference>
<evidence type="ECO:0000256" key="4">
    <source>
        <dbReference type="PROSITE-ProRule" id="PRU00449"/>
    </source>
</evidence>
<gene>
    <name evidence="7" type="ORF">JTE90_001756</name>
</gene>
<feature type="compositionally biased region" description="Acidic residues" evidence="5">
    <location>
        <begin position="206"/>
        <end position="217"/>
    </location>
</feature>
<dbReference type="SUPFAM" id="SSF118310">
    <property type="entry name" value="AN1-like Zinc finger"/>
    <property type="match status" value="1"/>
</dbReference>
<feature type="domain" description="AN1-type" evidence="6">
    <location>
        <begin position="383"/>
        <end position="429"/>
    </location>
</feature>
<evidence type="ECO:0000313" key="7">
    <source>
        <dbReference type="EMBL" id="KAG8198956.1"/>
    </source>
</evidence>
<dbReference type="Gene3D" id="4.10.1110.10">
    <property type="entry name" value="AN1-like Zinc finger"/>
    <property type="match status" value="1"/>
</dbReference>
<dbReference type="AlphaFoldDB" id="A0AAV6VU16"/>
<protein>
    <recommendedName>
        <fullName evidence="6">AN1-type domain-containing protein</fullName>
    </recommendedName>
</protein>
<accession>A0AAV6VU16</accession>
<dbReference type="InterPro" id="IPR035896">
    <property type="entry name" value="AN1-like_Znf"/>
</dbReference>
<evidence type="ECO:0000256" key="1">
    <source>
        <dbReference type="ARBA" id="ARBA00022723"/>
    </source>
</evidence>
<comment type="caution">
    <text evidence="7">The sequence shown here is derived from an EMBL/GenBank/DDBJ whole genome shotgun (WGS) entry which is preliminary data.</text>
</comment>
<dbReference type="PANTHER" id="PTHR10634">
    <property type="entry name" value="AN1-TYPE ZINC FINGER PROTEIN"/>
    <property type="match status" value="1"/>
</dbReference>
<feature type="compositionally biased region" description="Low complexity" evidence="5">
    <location>
        <begin position="315"/>
        <end position="359"/>
    </location>
</feature>